<comment type="catalytic activity">
    <reaction evidence="9">
        <text>(sulfur carrier)-H + L-cysteine = (sulfur carrier)-SH + L-alanine</text>
        <dbReference type="Rhea" id="RHEA:43892"/>
        <dbReference type="Rhea" id="RHEA-COMP:14737"/>
        <dbReference type="Rhea" id="RHEA-COMP:14739"/>
        <dbReference type="ChEBI" id="CHEBI:29917"/>
        <dbReference type="ChEBI" id="CHEBI:35235"/>
        <dbReference type="ChEBI" id="CHEBI:57972"/>
        <dbReference type="ChEBI" id="CHEBI:64428"/>
        <dbReference type="EC" id="2.8.1.7"/>
    </reaction>
</comment>
<name>A0A1M5XI14_9FLAO</name>
<dbReference type="Gene3D" id="1.10.260.50">
    <property type="match status" value="1"/>
</dbReference>
<reference evidence="14" key="1">
    <citation type="submission" date="2016-11" db="EMBL/GenBank/DDBJ databases">
        <authorList>
            <person name="Varghese N."/>
            <person name="Submissions S."/>
        </authorList>
    </citation>
    <scope>NUCLEOTIDE SEQUENCE [LARGE SCALE GENOMIC DNA]</scope>
    <source>
        <strain evidence="14">DSM 19859</strain>
    </source>
</reference>
<dbReference type="EMBL" id="QOVN01000002">
    <property type="protein sequence ID" value="RXG30051.1"/>
    <property type="molecule type" value="Genomic_DNA"/>
</dbReference>
<comment type="similarity">
    <text evidence="2">Belongs to the class-V pyridoxal-phosphate-dependent aminotransferase family. NifS/IscS subfamily.</text>
</comment>
<evidence type="ECO:0000256" key="10">
    <source>
        <dbReference type="RuleBase" id="RU004504"/>
    </source>
</evidence>
<organism evidence="13 14">
    <name type="scientific">Leeuwenhoekiella palythoae</name>
    <dbReference type="NCBI Taxonomy" id="573501"/>
    <lineage>
        <taxon>Bacteria</taxon>
        <taxon>Pseudomonadati</taxon>
        <taxon>Bacteroidota</taxon>
        <taxon>Flavobacteriia</taxon>
        <taxon>Flavobacteriales</taxon>
        <taxon>Flavobacteriaceae</taxon>
        <taxon>Leeuwenhoekiella</taxon>
    </lineage>
</organism>
<dbReference type="GO" id="GO:0046872">
    <property type="term" value="F:metal ion binding"/>
    <property type="evidence" value="ECO:0007669"/>
    <property type="project" value="UniProtKB-KW"/>
</dbReference>
<reference evidence="13" key="2">
    <citation type="submission" date="2016-11" db="EMBL/GenBank/DDBJ databases">
        <authorList>
            <person name="Jaros S."/>
            <person name="Januszkiewicz K."/>
            <person name="Wedrychowicz H."/>
        </authorList>
    </citation>
    <scope>NUCLEOTIDE SEQUENCE [LARGE SCALE GENOMIC DNA]</scope>
    <source>
        <strain evidence="13">DSM 19859</strain>
    </source>
</reference>
<evidence type="ECO:0000313" key="14">
    <source>
        <dbReference type="Proteomes" id="UP000184240"/>
    </source>
</evidence>
<proteinExistence type="inferred from homology"/>
<dbReference type="Proteomes" id="UP000184240">
    <property type="component" value="Unassembled WGS sequence"/>
</dbReference>
<dbReference type="RefSeq" id="WP_072981907.1">
    <property type="nucleotide sequence ID" value="NZ_FQXT01000003.1"/>
</dbReference>
<evidence type="ECO:0000256" key="3">
    <source>
        <dbReference type="ARBA" id="ARBA00012239"/>
    </source>
</evidence>
<keyword evidence="4" id="KW-0808">Transferase</keyword>
<dbReference type="Gene3D" id="3.40.640.10">
    <property type="entry name" value="Type I PLP-dependent aspartate aminotransferase-like (Major domain)"/>
    <property type="match status" value="1"/>
</dbReference>
<evidence type="ECO:0000259" key="11">
    <source>
        <dbReference type="Pfam" id="PF00266"/>
    </source>
</evidence>
<reference evidence="12 15" key="3">
    <citation type="submission" date="2018-07" db="EMBL/GenBank/DDBJ databases">
        <title>Leeuwenhoekiella genomics.</title>
        <authorList>
            <person name="Tahon G."/>
            <person name="Willems A."/>
        </authorList>
    </citation>
    <scope>NUCLEOTIDE SEQUENCE [LARGE SCALE GENOMIC DNA]</scope>
    <source>
        <strain evidence="12 15">LMG 24856</strain>
    </source>
</reference>
<dbReference type="AlphaFoldDB" id="A0A1M5XI14"/>
<dbReference type="Gene3D" id="3.90.1150.10">
    <property type="entry name" value="Aspartate Aminotransferase, domain 1"/>
    <property type="match status" value="1"/>
</dbReference>
<dbReference type="PANTHER" id="PTHR11601">
    <property type="entry name" value="CYSTEINE DESULFURYLASE FAMILY MEMBER"/>
    <property type="match status" value="1"/>
</dbReference>
<evidence type="ECO:0000256" key="9">
    <source>
        <dbReference type="ARBA" id="ARBA00050776"/>
    </source>
</evidence>
<dbReference type="InterPro" id="IPR015422">
    <property type="entry name" value="PyrdxlP-dep_Trfase_small"/>
</dbReference>
<gene>
    <name evidence="12" type="ORF">DSM01_799</name>
    <name evidence="13" type="ORF">SAMN04487999_1505</name>
</gene>
<keyword evidence="7" id="KW-0408">Iron</keyword>
<evidence type="ECO:0000256" key="7">
    <source>
        <dbReference type="ARBA" id="ARBA00023004"/>
    </source>
</evidence>
<dbReference type="InterPro" id="IPR015424">
    <property type="entry name" value="PyrdxlP-dep_Trfase"/>
</dbReference>
<keyword evidence="5" id="KW-0479">Metal-binding</keyword>
<evidence type="ECO:0000256" key="5">
    <source>
        <dbReference type="ARBA" id="ARBA00022723"/>
    </source>
</evidence>
<dbReference type="InterPro" id="IPR020578">
    <property type="entry name" value="Aminotrans_V_PyrdxlP_BS"/>
</dbReference>
<dbReference type="Proteomes" id="UP000290037">
    <property type="component" value="Unassembled WGS sequence"/>
</dbReference>
<dbReference type="SUPFAM" id="SSF53383">
    <property type="entry name" value="PLP-dependent transferases"/>
    <property type="match status" value="1"/>
</dbReference>
<comment type="cofactor">
    <cofactor evidence="1 10">
        <name>pyridoxal 5'-phosphate</name>
        <dbReference type="ChEBI" id="CHEBI:597326"/>
    </cofactor>
</comment>
<dbReference type="PIRSF" id="PIRSF005572">
    <property type="entry name" value="NifS"/>
    <property type="match status" value="1"/>
</dbReference>
<dbReference type="InterPro" id="IPR016454">
    <property type="entry name" value="Cysteine_dSase"/>
</dbReference>
<protein>
    <recommendedName>
        <fullName evidence="3">cysteine desulfurase</fullName>
        <ecNumber evidence="3">2.8.1.7</ecNumber>
    </recommendedName>
</protein>
<dbReference type="PROSITE" id="PS00595">
    <property type="entry name" value="AA_TRANSFER_CLASS_5"/>
    <property type="match status" value="1"/>
</dbReference>
<evidence type="ECO:0000256" key="2">
    <source>
        <dbReference type="ARBA" id="ARBA00006490"/>
    </source>
</evidence>
<keyword evidence="8" id="KW-0411">Iron-sulfur</keyword>
<evidence type="ECO:0000313" key="15">
    <source>
        <dbReference type="Proteomes" id="UP000290037"/>
    </source>
</evidence>
<evidence type="ECO:0000313" key="12">
    <source>
        <dbReference type="EMBL" id="RXG30051.1"/>
    </source>
</evidence>
<keyword evidence="15" id="KW-1185">Reference proteome</keyword>
<evidence type="ECO:0000256" key="1">
    <source>
        <dbReference type="ARBA" id="ARBA00001933"/>
    </source>
</evidence>
<dbReference type="Pfam" id="PF00266">
    <property type="entry name" value="Aminotran_5"/>
    <property type="match status" value="1"/>
</dbReference>
<dbReference type="InterPro" id="IPR000192">
    <property type="entry name" value="Aminotrans_V_dom"/>
</dbReference>
<dbReference type="STRING" id="573501.SAMN04487999_1505"/>
<evidence type="ECO:0000256" key="6">
    <source>
        <dbReference type="ARBA" id="ARBA00022898"/>
    </source>
</evidence>
<evidence type="ECO:0000256" key="8">
    <source>
        <dbReference type="ARBA" id="ARBA00023014"/>
    </source>
</evidence>
<evidence type="ECO:0000313" key="13">
    <source>
        <dbReference type="EMBL" id="SHH99272.1"/>
    </source>
</evidence>
<dbReference type="OrthoDB" id="9804366at2"/>
<dbReference type="EC" id="2.8.1.7" evidence="3"/>
<dbReference type="GO" id="GO:0031071">
    <property type="term" value="F:cysteine desulfurase activity"/>
    <property type="evidence" value="ECO:0007669"/>
    <property type="project" value="UniProtKB-EC"/>
</dbReference>
<sequence length="381" mass="42056">MSQVYFDNAATTAIRPEVLERMIEVMREVPGNPSSTHAVGRKAKSIIEQARKTIANYLHVTPGEIVFTSGGTEADNLIINSAVRDLGVRHIITSPIEHHAVIHVVEHLQLAYDIKVSMVRIKECGSVDLDHLTELLAGSEEKTLVSLMHINNEIGNMLDLEAVAKLAKEHNTLFHSDMVQSVGHFDLNLSEIPVDFIAAAAHKFHGPKGVGFAFLRKNSKVKSLIFGGGQERGSRAGTEPVHNIAGMETALIKAQENLAEERAYIEEIKWYFKEQLETHIPDVHFNGNCHDGTKSTYTLLNVCLPVPEDKALMLLFQLDLKGIACSKGSACQSGSDQGSHVLNAFLTEDKLKKPSIRFSFSHENTKEEVDYVVATLKDFIA</sequence>
<keyword evidence="6" id="KW-0663">Pyridoxal phosphate</keyword>
<feature type="domain" description="Aminotransferase class V" evidence="11">
    <location>
        <begin position="4"/>
        <end position="372"/>
    </location>
</feature>
<accession>A0A1M5XI14</accession>
<dbReference type="PANTHER" id="PTHR11601:SF34">
    <property type="entry name" value="CYSTEINE DESULFURASE"/>
    <property type="match status" value="1"/>
</dbReference>
<dbReference type="EMBL" id="FQXT01000003">
    <property type="protein sequence ID" value="SHH99272.1"/>
    <property type="molecule type" value="Genomic_DNA"/>
</dbReference>
<evidence type="ECO:0000256" key="4">
    <source>
        <dbReference type="ARBA" id="ARBA00022679"/>
    </source>
</evidence>
<dbReference type="GO" id="GO:0051536">
    <property type="term" value="F:iron-sulfur cluster binding"/>
    <property type="evidence" value="ECO:0007669"/>
    <property type="project" value="UniProtKB-KW"/>
</dbReference>
<dbReference type="InterPro" id="IPR015421">
    <property type="entry name" value="PyrdxlP-dep_Trfase_major"/>
</dbReference>